<dbReference type="EMBL" id="VSDO01000001">
    <property type="protein sequence ID" value="TYA14669.1"/>
    <property type="molecule type" value="Genomic_DNA"/>
</dbReference>
<keyword evidence="3" id="KW-1185">Reference proteome</keyword>
<dbReference type="AlphaFoldDB" id="A0A5D0CXC3"/>
<feature type="transmembrane region" description="Helical" evidence="1">
    <location>
        <begin position="209"/>
        <end position="228"/>
    </location>
</feature>
<dbReference type="RefSeq" id="WP_148450263.1">
    <property type="nucleotide sequence ID" value="NZ_VSDO01000001.1"/>
</dbReference>
<keyword evidence="1" id="KW-0472">Membrane</keyword>
<accession>A0A5D0CXC3</accession>
<reference evidence="2 3" key="1">
    <citation type="submission" date="2019-08" db="EMBL/GenBank/DDBJ databases">
        <title>Genome sequencing of Paenibacillus faecis DSM 23593(T).</title>
        <authorList>
            <person name="Kook J.-K."/>
            <person name="Park S.-N."/>
            <person name="Lim Y.K."/>
        </authorList>
    </citation>
    <scope>NUCLEOTIDE SEQUENCE [LARGE SCALE GENOMIC DNA]</scope>
    <source>
        <strain evidence="2 3">DSM 23593</strain>
    </source>
</reference>
<gene>
    <name evidence="2" type="ORF">FRY98_03020</name>
</gene>
<feature type="transmembrane region" description="Helical" evidence="1">
    <location>
        <begin position="138"/>
        <end position="158"/>
    </location>
</feature>
<name>A0A5D0CXC3_9BACL</name>
<keyword evidence="1" id="KW-1133">Transmembrane helix</keyword>
<feature type="transmembrane region" description="Helical" evidence="1">
    <location>
        <begin position="12"/>
        <end position="37"/>
    </location>
</feature>
<evidence type="ECO:0000256" key="1">
    <source>
        <dbReference type="SAM" id="Phobius"/>
    </source>
</evidence>
<sequence>MIRLLRAEWMKLRTFCLVLPVAAAVLLLGVISAFWYMNFRETPGGAYATMSVMYFFLSFTLMLSVTLLTSVMASTEHETKVWNRICTIPVAKPKIYLSKWIVACLLLFIEVSLIIAGTIVLWKLLFHEPAPLEIIVKQPLYCFCAVLAFISIQTWLSIVFANQSIAIGAGAAGSMASLFLARSTFPVLHYMPWTYPALSTPLLPGHGRWVLAGLVVGVVLLAAGCWHFKRKEW</sequence>
<comment type="caution">
    <text evidence="2">The sequence shown here is derived from an EMBL/GenBank/DDBJ whole genome shotgun (WGS) entry which is preliminary data.</text>
</comment>
<evidence type="ECO:0000313" key="3">
    <source>
        <dbReference type="Proteomes" id="UP000325218"/>
    </source>
</evidence>
<protein>
    <submittedName>
        <fullName evidence="2">ABC transporter permease</fullName>
    </submittedName>
</protein>
<dbReference type="OrthoDB" id="3190532at2"/>
<feature type="transmembrane region" description="Helical" evidence="1">
    <location>
        <begin position="52"/>
        <end position="74"/>
    </location>
</feature>
<feature type="transmembrane region" description="Helical" evidence="1">
    <location>
        <begin position="100"/>
        <end position="126"/>
    </location>
</feature>
<evidence type="ECO:0000313" key="2">
    <source>
        <dbReference type="EMBL" id="TYA14669.1"/>
    </source>
</evidence>
<organism evidence="2 3">
    <name type="scientific">Paenibacillus faecis</name>
    <dbReference type="NCBI Taxonomy" id="862114"/>
    <lineage>
        <taxon>Bacteria</taxon>
        <taxon>Bacillati</taxon>
        <taxon>Bacillota</taxon>
        <taxon>Bacilli</taxon>
        <taxon>Bacillales</taxon>
        <taxon>Paenibacillaceae</taxon>
        <taxon>Paenibacillus</taxon>
    </lineage>
</organism>
<feature type="transmembrane region" description="Helical" evidence="1">
    <location>
        <begin position="165"/>
        <end position="189"/>
    </location>
</feature>
<dbReference type="Proteomes" id="UP000325218">
    <property type="component" value="Unassembled WGS sequence"/>
</dbReference>
<keyword evidence="1" id="KW-0812">Transmembrane</keyword>
<dbReference type="Pfam" id="PF12730">
    <property type="entry name" value="ABC2_membrane_4"/>
    <property type="match status" value="1"/>
</dbReference>
<dbReference type="CDD" id="cd21809">
    <property type="entry name" value="ABC-2_lan_permease-like"/>
    <property type="match status" value="1"/>
</dbReference>
<proteinExistence type="predicted"/>